<protein>
    <submittedName>
        <fullName evidence="1">Uncharacterized protein</fullName>
    </submittedName>
</protein>
<gene>
    <name evidence="1" type="ORF">DCAF_LOCUS480</name>
</gene>
<reference evidence="1 2" key="1">
    <citation type="submission" date="2024-01" db="EMBL/GenBank/DDBJ databases">
        <authorList>
            <person name="Waweru B."/>
        </authorList>
    </citation>
    <scope>NUCLEOTIDE SEQUENCE [LARGE SCALE GENOMIC DNA]</scope>
</reference>
<sequence>MDGGFYGWVINNGYRSYNMRRIKIGMWLNSEGKWHERRMKAIGGCMPWVLVLDGWASLVREGGKVLGKVGDDVEDERGYDKEARVSSKSKEIVEANFEKDGE</sequence>
<proteinExistence type="predicted"/>
<evidence type="ECO:0000313" key="1">
    <source>
        <dbReference type="EMBL" id="CAK7322868.1"/>
    </source>
</evidence>
<organism evidence="1 2">
    <name type="scientific">Dovyalis caffra</name>
    <dbReference type="NCBI Taxonomy" id="77055"/>
    <lineage>
        <taxon>Eukaryota</taxon>
        <taxon>Viridiplantae</taxon>
        <taxon>Streptophyta</taxon>
        <taxon>Embryophyta</taxon>
        <taxon>Tracheophyta</taxon>
        <taxon>Spermatophyta</taxon>
        <taxon>Magnoliopsida</taxon>
        <taxon>eudicotyledons</taxon>
        <taxon>Gunneridae</taxon>
        <taxon>Pentapetalae</taxon>
        <taxon>rosids</taxon>
        <taxon>fabids</taxon>
        <taxon>Malpighiales</taxon>
        <taxon>Salicaceae</taxon>
        <taxon>Flacourtieae</taxon>
        <taxon>Dovyalis</taxon>
    </lineage>
</organism>
<dbReference type="EMBL" id="CAWUPB010000030">
    <property type="protein sequence ID" value="CAK7322868.1"/>
    <property type="molecule type" value="Genomic_DNA"/>
</dbReference>
<accession>A0AAV1QPI7</accession>
<comment type="caution">
    <text evidence="1">The sequence shown here is derived from an EMBL/GenBank/DDBJ whole genome shotgun (WGS) entry which is preliminary data.</text>
</comment>
<dbReference type="AlphaFoldDB" id="A0AAV1QPI7"/>
<name>A0AAV1QPI7_9ROSI</name>
<evidence type="ECO:0000313" key="2">
    <source>
        <dbReference type="Proteomes" id="UP001314170"/>
    </source>
</evidence>
<keyword evidence="2" id="KW-1185">Reference proteome</keyword>
<dbReference type="Proteomes" id="UP001314170">
    <property type="component" value="Unassembled WGS sequence"/>
</dbReference>